<dbReference type="STRING" id="708197.A0A166N4M7"/>
<dbReference type="GO" id="GO:0006351">
    <property type="term" value="P:DNA-templated transcription"/>
    <property type="evidence" value="ECO:0007669"/>
    <property type="project" value="InterPro"/>
</dbReference>
<keyword evidence="3" id="KW-0805">Transcription regulation</keyword>
<dbReference type="AlphaFoldDB" id="A0A166N4M7"/>
<evidence type="ECO:0000259" key="7">
    <source>
        <dbReference type="Pfam" id="PF04082"/>
    </source>
</evidence>
<keyword evidence="2" id="KW-0479">Metal-binding</keyword>
<accession>A0A166N4M7</accession>
<feature type="region of interest" description="Disordered" evidence="6">
    <location>
        <begin position="311"/>
        <end position="330"/>
    </location>
</feature>
<dbReference type="InterPro" id="IPR007219">
    <property type="entry name" value="XnlR_reg_dom"/>
</dbReference>
<name>A0A166N4M7_9PEZI</name>
<dbReference type="PANTHER" id="PTHR47338:SF10">
    <property type="entry name" value="TRANSCRIPTION FACTOR DOMAIN-CONTAINING PROTEIN-RELATED"/>
    <property type="match status" value="1"/>
</dbReference>
<evidence type="ECO:0000256" key="6">
    <source>
        <dbReference type="SAM" id="MobiDB-lite"/>
    </source>
</evidence>
<feature type="domain" description="Xylanolytic transcriptional activator regulatory" evidence="7">
    <location>
        <begin position="21"/>
        <end position="82"/>
    </location>
</feature>
<protein>
    <submittedName>
        <fullName evidence="8">Binuclear zinc transcription factor</fullName>
    </submittedName>
</protein>
<sequence length="330" mass="37151">MLGLHQVDGAGLVHTSVLPPPQSWPEAEERRRTWWALYCSDRLVGGTAGWPVLIDEKDMSVRLPASERAFESGIEEMTSLFTSGLHEECQIFSPFAGRVIATSLFHQAFQHSIQAPLHNSALDPGTSIHWKHYREIDNNLVVFLQALPNSLRLPREIRCRNAVFVNIIIHMSFICLHRAAISRMKSFGLPKSMIRRSTARLVCAAEEILNIFRMMSDMNEHLKNSILVYSVYLTSQVFLEDLEPTEDFSQQDSLDFVLRIMVLSAKLLDNAVSGSMAVQLAMEMRQRGLDSHAVEKALELPLSRHLIPTFTKGDAPSSGPVFRLPSNNET</sequence>
<evidence type="ECO:0000256" key="3">
    <source>
        <dbReference type="ARBA" id="ARBA00023015"/>
    </source>
</evidence>
<keyword evidence="5" id="KW-0539">Nucleus</keyword>
<dbReference type="CDD" id="cd12148">
    <property type="entry name" value="fungal_TF_MHR"/>
    <property type="match status" value="1"/>
</dbReference>
<evidence type="ECO:0000313" key="9">
    <source>
        <dbReference type="Proteomes" id="UP000076552"/>
    </source>
</evidence>
<keyword evidence="9" id="KW-1185">Reference proteome</keyword>
<comment type="caution">
    <text evidence="8">The sequence shown here is derived from an EMBL/GenBank/DDBJ whole genome shotgun (WGS) entry which is preliminary data.</text>
</comment>
<proteinExistence type="predicted"/>
<dbReference type="GO" id="GO:0003677">
    <property type="term" value="F:DNA binding"/>
    <property type="evidence" value="ECO:0007669"/>
    <property type="project" value="InterPro"/>
</dbReference>
<gene>
    <name evidence="8" type="ORF">CT0861_06025</name>
</gene>
<reference evidence="8 9" key="1">
    <citation type="submission" date="2015-06" db="EMBL/GenBank/DDBJ databases">
        <title>Survival trade-offs in plant roots during colonization by closely related pathogenic and mutualistic fungi.</title>
        <authorList>
            <person name="Hacquard S."/>
            <person name="Kracher B."/>
            <person name="Hiruma K."/>
            <person name="Weinman A."/>
            <person name="Muench P."/>
            <person name="Garrido Oter R."/>
            <person name="Ver Loren van Themaat E."/>
            <person name="Dallerey J.-F."/>
            <person name="Damm U."/>
            <person name="Henrissat B."/>
            <person name="Lespinet O."/>
            <person name="Thon M."/>
            <person name="Kemen E."/>
            <person name="McHardy A.C."/>
            <person name="Schulze-Lefert P."/>
            <person name="O'Connell R.J."/>
        </authorList>
    </citation>
    <scope>NUCLEOTIDE SEQUENCE [LARGE SCALE GENOMIC DNA]</scope>
    <source>
        <strain evidence="8 9">0861</strain>
    </source>
</reference>
<evidence type="ECO:0000256" key="2">
    <source>
        <dbReference type="ARBA" id="ARBA00022723"/>
    </source>
</evidence>
<dbReference type="GO" id="GO:0000981">
    <property type="term" value="F:DNA-binding transcription factor activity, RNA polymerase II-specific"/>
    <property type="evidence" value="ECO:0007669"/>
    <property type="project" value="InterPro"/>
</dbReference>
<evidence type="ECO:0000256" key="1">
    <source>
        <dbReference type="ARBA" id="ARBA00004123"/>
    </source>
</evidence>
<dbReference type="InterPro" id="IPR050815">
    <property type="entry name" value="TF_fung"/>
</dbReference>
<dbReference type="GO" id="GO:0005634">
    <property type="term" value="C:nucleus"/>
    <property type="evidence" value="ECO:0007669"/>
    <property type="project" value="UniProtKB-SubCell"/>
</dbReference>
<dbReference type="Pfam" id="PF04082">
    <property type="entry name" value="Fungal_trans"/>
    <property type="match status" value="1"/>
</dbReference>
<dbReference type="Proteomes" id="UP000076552">
    <property type="component" value="Unassembled WGS sequence"/>
</dbReference>
<evidence type="ECO:0000256" key="4">
    <source>
        <dbReference type="ARBA" id="ARBA00023163"/>
    </source>
</evidence>
<comment type="subcellular location">
    <subcellularLocation>
        <location evidence="1">Nucleus</location>
    </subcellularLocation>
</comment>
<keyword evidence="4" id="KW-0804">Transcription</keyword>
<dbReference type="EMBL" id="LFIV01000228">
    <property type="protein sequence ID" value="KZL65302.1"/>
    <property type="molecule type" value="Genomic_DNA"/>
</dbReference>
<dbReference type="GO" id="GO:0008270">
    <property type="term" value="F:zinc ion binding"/>
    <property type="evidence" value="ECO:0007669"/>
    <property type="project" value="InterPro"/>
</dbReference>
<organism evidence="8 9">
    <name type="scientific">Colletotrichum tofieldiae</name>
    <dbReference type="NCBI Taxonomy" id="708197"/>
    <lineage>
        <taxon>Eukaryota</taxon>
        <taxon>Fungi</taxon>
        <taxon>Dikarya</taxon>
        <taxon>Ascomycota</taxon>
        <taxon>Pezizomycotina</taxon>
        <taxon>Sordariomycetes</taxon>
        <taxon>Hypocreomycetidae</taxon>
        <taxon>Glomerellales</taxon>
        <taxon>Glomerellaceae</taxon>
        <taxon>Colletotrichum</taxon>
        <taxon>Colletotrichum spaethianum species complex</taxon>
    </lineage>
</organism>
<evidence type="ECO:0000256" key="5">
    <source>
        <dbReference type="ARBA" id="ARBA00023242"/>
    </source>
</evidence>
<dbReference type="PANTHER" id="PTHR47338">
    <property type="entry name" value="ZN(II)2CYS6 TRANSCRIPTION FACTOR (EUROFUNG)-RELATED"/>
    <property type="match status" value="1"/>
</dbReference>
<evidence type="ECO:0000313" key="8">
    <source>
        <dbReference type="EMBL" id="KZL65302.1"/>
    </source>
</evidence>